<protein>
    <submittedName>
        <fullName evidence="1">Uncharacterized protein</fullName>
    </submittedName>
</protein>
<evidence type="ECO:0000313" key="1">
    <source>
        <dbReference type="EMBL" id="JAH74454.1"/>
    </source>
</evidence>
<name>A0A0E9V8L4_ANGAN</name>
<dbReference type="EMBL" id="GBXM01034123">
    <property type="protein sequence ID" value="JAH74454.1"/>
    <property type="molecule type" value="Transcribed_RNA"/>
</dbReference>
<dbReference type="AlphaFoldDB" id="A0A0E9V8L4"/>
<proteinExistence type="predicted"/>
<reference evidence="1" key="1">
    <citation type="submission" date="2014-11" db="EMBL/GenBank/DDBJ databases">
        <authorList>
            <person name="Amaro Gonzalez C."/>
        </authorList>
    </citation>
    <scope>NUCLEOTIDE SEQUENCE</scope>
</reference>
<accession>A0A0E9V8L4</accession>
<organism evidence="1">
    <name type="scientific">Anguilla anguilla</name>
    <name type="common">European freshwater eel</name>
    <name type="synonym">Muraena anguilla</name>
    <dbReference type="NCBI Taxonomy" id="7936"/>
    <lineage>
        <taxon>Eukaryota</taxon>
        <taxon>Metazoa</taxon>
        <taxon>Chordata</taxon>
        <taxon>Craniata</taxon>
        <taxon>Vertebrata</taxon>
        <taxon>Euteleostomi</taxon>
        <taxon>Actinopterygii</taxon>
        <taxon>Neopterygii</taxon>
        <taxon>Teleostei</taxon>
        <taxon>Anguilliformes</taxon>
        <taxon>Anguillidae</taxon>
        <taxon>Anguilla</taxon>
    </lineage>
</organism>
<reference evidence="1" key="2">
    <citation type="journal article" date="2015" name="Fish Shellfish Immunol.">
        <title>Early steps in the European eel (Anguilla anguilla)-Vibrio vulnificus interaction in the gills: Role of the RtxA13 toxin.</title>
        <authorList>
            <person name="Callol A."/>
            <person name="Pajuelo D."/>
            <person name="Ebbesson L."/>
            <person name="Teles M."/>
            <person name="MacKenzie S."/>
            <person name="Amaro C."/>
        </authorList>
    </citation>
    <scope>NUCLEOTIDE SEQUENCE</scope>
</reference>
<sequence length="58" mass="6734">MTLICECIYLYSSLIKFHPKTKAIFKKNVKKKLAAMSQQSQLSQTCVTKPKMFRLIHS</sequence>